<sequence>MAFNGLMMQYTTNIVLPVRGGLFHHQTVRGILRTVYGGGRARRSVGGGLPALQRSAQNGTRGDEGNKNVRLQVCMSRRTLTGCKGSNSFVLQGLGTRRDDRKSDQLDMPYQGSPPRYLVFTTSIVAAKNTWLIHTPSTGTTHVNKSPAGKTVQNELSEAVEWVTNWRITKSRIPRLSGDHLFLGFLKIKRRKLPERTARCIVTAFKHKYHTITNLVGAERSI</sequence>
<feature type="region of interest" description="Disordered" evidence="1">
    <location>
        <begin position="46"/>
        <end position="66"/>
    </location>
</feature>
<name>A0A5C3L6Q6_COPMA</name>
<dbReference type="AlphaFoldDB" id="A0A5C3L6Q6"/>
<organism evidence="2 3">
    <name type="scientific">Coprinopsis marcescibilis</name>
    <name type="common">Agaric fungus</name>
    <name type="synonym">Psathyrella marcescibilis</name>
    <dbReference type="NCBI Taxonomy" id="230819"/>
    <lineage>
        <taxon>Eukaryota</taxon>
        <taxon>Fungi</taxon>
        <taxon>Dikarya</taxon>
        <taxon>Basidiomycota</taxon>
        <taxon>Agaricomycotina</taxon>
        <taxon>Agaricomycetes</taxon>
        <taxon>Agaricomycetidae</taxon>
        <taxon>Agaricales</taxon>
        <taxon>Agaricineae</taxon>
        <taxon>Psathyrellaceae</taxon>
        <taxon>Coprinopsis</taxon>
    </lineage>
</organism>
<evidence type="ECO:0000256" key="1">
    <source>
        <dbReference type="SAM" id="MobiDB-lite"/>
    </source>
</evidence>
<keyword evidence="3" id="KW-1185">Reference proteome</keyword>
<evidence type="ECO:0000313" key="3">
    <source>
        <dbReference type="Proteomes" id="UP000307440"/>
    </source>
</evidence>
<reference evidence="2 3" key="1">
    <citation type="journal article" date="2019" name="Nat. Ecol. Evol.">
        <title>Megaphylogeny resolves global patterns of mushroom evolution.</title>
        <authorList>
            <person name="Varga T."/>
            <person name="Krizsan K."/>
            <person name="Foldi C."/>
            <person name="Dima B."/>
            <person name="Sanchez-Garcia M."/>
            <person name="Sanchez-Ramirez S."/>
            <person name="Szollosi G.J."/>
            <person name="Szarkandi J.G."/>
            <person name="Papp V."/>
            <person name="Albert L."/>
            <person name="Andreopoulos W."/>
            <person name="Angelini C."/>
            <person name="Antonin V."/>
            <person name="Barry K.W."/>
            <person name="Bougher N.L."/>
            <person name="Buchanan P."/>
            <person name="Buyck B."/>
            <person name="Bense V."/>
            <person name="Catcheside P."/>
            <person name="Chovatia M."/>
            <person name="Cooper J."/>
            <person name="Damon W."/>
            <person name="Desjardin D."/>
            <person name="Finy P."/>
            <person name="Geml J."/>
            <person name="Haridas S."/>
            <person name="Hughes K."/>
            <person name="Justo A."/>
            <person name="Karasinski D."/>
            <person name="Kautmanova I."/>
            <person name="Kiss B."/>
            <person name="Kocsube S."/>
            <person name="Kotiranta H."/>
            <person name="LaButti K.M."/>
            <person name="Lechner B.E."/>
            <person name="Liimatainen K."/>
            <person name="Lipzen A."/>
            <person name="Lukacs Z."/>
            <person name="Mihaltcheva S."/>
            <person name="Morgado L.N."/>
            <person name="Niskanen T."/>
            <person name="Noordeloos M.E."/>
            <person name="Ohm R.A."/>
            <person name="Ortiz-Santana B."/>
            <person name="Ovrebo C."/>
            <person name="Racz N."/>
            <person name="Riley R."/>
            <person name="Savchenko A."/>
            <person name="Shiryaev A."/>
            <person name="Soop K."/>
            <person name="Spirin V."/>
            <person name="Szebenyi C."/>
            <person name="Tomsovsky M."/>
            <person name="Tulloss R.E."/>
            <person name="Uehling J."/>
            <person name="Grigoriev I.V."/>
            <person name="Vagvolgyi C."/>
            <person name="Papp T."/>
            <person name="Martin F.M."/>
            <person name="Miettinen O."/>
            <person name="Hibbett D.S."/>
            <person name="Nagy L.G."/>
        </authorList>
    </citation>
    <scope>NUCLEOTIDE SEQUENCE [LARGE SCALE GENOMIC DNA]</scope>
    <source>
        <strain evidence="2 3">CBS 121175</strain>
    </source>
</reference>
<protein>
    <submittedName>
        <fullName evidence="2">Uncharacterized protein</fullName>
    </submittedName>
</protein>
<gene>
    <name evidence="2" type="ORF">FA15DRAFT_691883</name>
</gene>
<dbReference type="Proteomes" id="UP000307440">
    <property type="component" value="Unassembled WGS sequence"/>
</dbReference>
<accession>A0A5C3L6Q6</accession>
<dbReference type="EMBL" id="ML210156">
    <property type="protein sequence ID" value="TFK28440.1"/>
    <property type="molecule type" value="Genomic_DNA"/>
</dbReference>
<proteinExistence type="predicted"/>
<evidence type="ECO:0000313" key="2">
    <source>
        <dbReference type="EMBL" id="TFK28440.1"/>
    </source>
</evidence>